<accession>A0A0M0BSQ5</accession>
<evidence type="ECO:0000313" key="3">
    <source>
        <dbReference type="Proteomes" id="UP000054016"/>
    </source>
</evidence>
<feature type="transmembrane region" description="Helical" evidence="1">
    <location>
        <begin position="34"/>
        <end position="54"/>
    </location>
</feature>
<protein>
    <submittedName>
        <fullName evidence="2">Uncharacterized protein</fullName>
    </submittedName>
</protein>
<feature type="transmembrane region" description="Helical" evidence="1">
    <location>
        <begin position="7"/>
        <end position="28"/>
    </location>
</feature>
<organism evidence="2 3">
    <name type="scientific">miscellaneous Crenarchaeota group-1 archaeon SG8-32-3</name>
    <dbReference type="NCBI Taxonomy" id="1685125"/>
    <lineage>
        <taxon>Archaea</taxon>
        <taxon>Candidatus Bathyarchaeota</taxon>
        <taxon>MCG-1</taxon>
    </lineage>
</organism>
<keyword evidence="1" id="KW-0472">Membrane</keyword>
<gene>
    <name evidence="2" type="ORF">AC478_02840</name>
</gene>
<evidence type="ECO:0000256" key="1">
    <source>
        <dbReference type="SAM" id="Phobius"/>
    </source>
</evidence>
<name>A0A0M0BSQ5_9ARCH</name>
<dbReference type="Proteomes" id="UP000054016">
    <property type="component" value="Unassembled WGS sequence"/>
</dbReference>
<keyword evidence="1" id="KW-0812">Transmembrane</keyword>
<dbReference type="AlphaFoldDB" id="A0A0M0BSQ5"/>
<keyword evidence="1" id="KW-1133">Transmembrane helix</keyword>
<dbReference type="EMBL" id="LFWV01000035">
    <property type="protein sequence ID" value="KON31405.1"/>
    <property type="molecule type" value="Genomic_DNA"/>
</dbReference>
<comment type="caution">
    <text evidence="2">The sequence shown here is derived from an EMBL/GenBank/DDBJ whole genome shotgun (WGS) entry which is preliminary data.</text>
</comment>
<reference evidence="3" key="1">
    <citation type="submission" date="2015-06" db="EMBL/GenBank/DDBJ databases">
        <title>New insights into the roles of widespread benthic archaea in carbon and nitrogen cycling.</title>
        <authorList>
            <person name="Lazar C.S."/>
            <person name="Baker B.J."/>
            <person name="Seitz K.W."/>
            <person name="Hyde A.S."/>
            <person name="Dick G.J."/>
            <person name="Hinrichs K.-U."/>
            <person name="Teske A.P."/>
        </authorList>
    </citation>
    <scope>NUCLEOTIDE SEQUENCE [LARGE SCALE GENOMIC DNA]</scope>
</reference>
<proteinExistence type="predicted"/>
<sequence>MTSKINLIELAISLVVLAIGAIYLWTVLPEIDTPLRIMILIIALILIVILANYLKQNIAKTNMHNQLLTTPSVMELNINQ</sequence>
<evidence type="ECO:0000313" key="2">
    <source>
        <dbReference type="EMBL" id="KON31405.1"/>
    </source>
</evidence>